<evidence type="ECO:0000313" key="2">
    <source>
        <dbReference type="Proteomes" id="UP000095787"/>
    </source>
</evidence>
<reference evidence="1 2" key="1">
    <citation type="submission" date="2015-09" db="EMBL/GenBank/DDBJ databases">
        <authorList>
            <consortium name="Pathogen Informatics"/>
        </authorList>
    </citation>
    <scope>NUCLEOTIDE SEQUENCE [LARGE SCALE GENOMIC DNA]</scope>
    <source>
        <strain evidence="1 2">2789STDY5834841</strain>
    </source>
</reference>
<dbReference type="Proteomes" id="UP000095787">
    <property type="component" value="Unassembled WGS sequence"/>
</dbReference>
<dbReference type="AlphaFoldDB" id="A0A174B6J5"/>
<proteinExistence type="predicted"/>
<protein>
    <submittedName>
        <fullName evidence="1">Uncharacterized protein</fullName>
    </submittedName>
</protein>
<organism evidence="1 2">
    <name type="scientific">[Ruminococcus] torques</name>
    <dbReference type="NCBI Taxonomy" id="33039"/>
    <lineage>
        <taxon>Bacteria</taxon>
        <taxon>Bacillati</taxon>
        <taxon>Bacillota</taxon>
        <taxon>Clostridia</taxon>
        <taxon>Lachnospirales</taxon>
        <taxon>Lachnospiraceae</taxon>
        <taxon>Mediterraneibacter</taxon>
    </lineage>
</organism>
<gene>
    <name evidence="1" type="ORF">ERS852456_01254</name>
</gene>
<name>A0A174B6J5_9FIRM</name>
<sequence length="33" mass="3770">MKLIFNDATDMPIQSYEKIGGAVRVGLQYMCYN</sequence>
<evidence type="ECO:0000313" key="1">
    <source>
        <dbReference type="EMBL" id="CUN96304.1"/>
    </source>
</evidence>
<dbReference type="EMBL" id="CYZO01000014">
    <property type="protein sequence ID" value="CUN96304.1"/>
    <property type="molecule type" value="Genomic_DNA"/>
</dbReference>
<accession>A0A174B6J5</accession>